<proteinExistence type="predicted"/>
<name>A0AAW2XYP3_9LAMI</name>
<accession>A0AAW2XYP3</accession>
<reference evidence="1" key="1">
    <citation type="submission" date="2020-06" db="EMBL/GenBank/DDBJ databases">
        <authorList>
            <person name="Li T."/>
            <person name="Hu X."/>
            <person name="Zhang T."/>
            <person name="Song X."/>
            <person name="Zhang H."/>
            <person name="Dai N."/>
            <person name="Sheng W."/>
            <person name="Hou X."/>
            <person name="Wei L."/>
        </authorList>
    </citation>
    <scope>NUCLEOTIDE SEQUENCE</scope>
    <source>
        <strain evidence="1">KEN1</strain>
        <tissue evidence="1">Leaf</tissue>
    </source>
</reference>
<comment type="caution">
    <text evidence="1">The sequence shown here is derived from an EMBL/GenBank/DDBJ whole genome shotgun (WGS) entry which is preliminary data.</text>
</comment>
<evidence type="ECO:0000313" key="1">
    <source>
        <dbReference type="EMBL" id="KAL0458795.1"/>
    </source>
</evidence>
<dbReference type="AlphaFoldDB" id="A0AAW2XYP3"/>
<gene>
    <name evidence="1" type="ORF">Slati_0506700</name>
</gene>
<dbReference type="EMBL" id="JACGWN010000002">
    <property type="protein sequence ID" value="KAL0458795.1"/>
    <property type="molecule type" value="Genomic_DNA"/>
</dbReference>
<protein>
    <submittedName>
        <fullName evidence="1">Uncharacterized protein</fullName>
    </submittedName>
</protein>
<sequence>MLMYLVARANRASNLETGFLARDLKKSPSRSPCEKVLAFTSCIAEGTSRAATSVNILSKVHCPFVVQQKG</sequence>
<reference evidence="1" key="2">
    <citation type="journal article" date="2024" name="Plant">
        <title>Genomic evolution and insights into agronomic trait innovations of Sesamum species.</title>
        <authorList>
            <person name="Miao H."/>
            <person name="Wang L."/>
            <person name="Qu L."/>
            <person name="Liu H."/>
            <person name="Sun Y."/>
            <person name="Le M."/>
            <person name="Wang Q."/>
            <person name="Wei S."/>
            <person name="Zheng Y."/>
            <person name="Lin W."/>
            <person name="Duan Y."/>
            <person name="Cao H."/>
            <person name="Xiong S."/>
            <person name="Wang X."/>
            <person name="Wei L."/>
            <person name="Li C."/>
            <person name="Ma Q."/>
            <person name="Ju M."/>
            <person name="Zhao R."/>
            <person name="Li G."/>
            <person name="Mu C."/>
            <person name="Tian Q."/>
            <person name="Mei H."/>
            <person name="Zhang T."/>
            <person name="Gao T."/>
            <person name="Zhang H."/>
        </authorList>
    </citation>
    <scope>NUCLEOTIDE SEQUENCE</scope>
    <source>
        <strain evidence="1">KEN1</strain>
    </source>
</reference>
<organism evidence="1">
    <name type="scientific">Sesamum latifolium</name>
    <dbReference type="NCBI Taxonomy" id="2727402"/>
    <lineage>
        <taxon>Eukaryota</taxon>
        <taxon>Viridiplantae</taxon>
        <taxon>Streptophyta</taxon>
        <taxon>Embryophyta</taxon>
        <taxon>Tracheophyta</taxon>
        <taxon>Spermatophyta</taxon>
        <taxon>Magnoliopsida</taxon>
        <taxon>eudicotyledons</taxon>
        <taxon>Gunneridae</taxon>
        <taxon>Pentapetalae</taxon>
        <taxon>asterids</taxon>
        <taxon>lamiids</taxon>
        <taxon>Lamiales</taxon>
        <taxon>Pedaliaceae</taxon>
        <taxon>Sesamum</taxon>
    </lineage>
</organism>